<dbReference type="AlphaFoldDB" id="X6PE70"/>
<dbReference type="SMART" id="SM00212">
    <property type="entry name" value="UBCc"/>
    <property type="match status" value="1"/>
</dbReference>
<protein>
    <recommendedName>
        <fullName evidence="2">UBC core domain-containing protein</fullName>
    </recommendedName>
</protein>
<dbReference type="OMA" id="FTNYHPE"/>
<evidence type="ECO:0000313" key="3">
    <source>
        <dbReference type="EMBL" id="ETO36805.1"/>
    </source>
</evidence>
<proteinExistence type="predicted"/>
<dbReference type="SUPFAM" id="SSF54495">
    <property type="entry name" value="UBC-like"/>
    <property type="match status" value="1"/>
</dbReference>
<organism evidence="3 4">
    <name type="scientific">Reticulomyxa filosa</name>
    <dbReference type="NCBI Taxonomy" id="46433"/>
    <lineage>
        <taxon>Eukaryota</taxon>
        <taxon>Sar</taxon>
        <taxon>Rhizaria</taxon>
        <taxon>Retaria</taxon>
        <taxon>Foraminifera</taxon>
        <taxon>Monothalamids</taxon>
        <taxon>Reticulomyxidae</taxon>
        <taxon>Reticulomyxa</taxon>
    </lineage>
</organism>
<dbReference type="Gene3D" id="3.10.110.10">
    <property type="entry name" value="Ubiquitin Conjugating Enzyme"/>
    <property type="match status" value="1"/>
</dbReference>
<dbReference type="OrthoDB" id="1158011at2759"/>
<dbReference type="Proteomes" id="UP000023152">
    <property type="component" value="Unassembled WGS sequence"/>
</dbReference>
<name>X6PE70_RETFI</name>
<dbReference type="FunFam" id="3.10.110.10:FF:000109">
    <property type="entry name" value="Ubiquitin-conjugating enzyme E2 J2-like"/>
    <property type="match status" value="1"/>
</dbReference>
<keyword evidence="1" id="KW-1133">Transmembrane helix</keyword>
<evidence type="ECO:0000313" key="4">
    <source>
        <dbReference type="Proteomes" id="UP000023152"/>
    </source>
</evidence>
<feature type="transmembrane region" description="Helical" evidence="1">
    <location>
        <begin position="208"/>
        <end position="225"/>
    </location>
</feature>
<evidence type="ECO:0000259" key="2">
    <source>
        <dbReference type="PROSITE" id="PS50127"/>
    </source>
</evidence>
<dbReference type="InterPro" id="IPR000608">
    <property type="entry name" value="UBC"/>
</dbReference>
<dbReference type="PANTHER" id="PTHR24067">
    <property type="entry name" value="UBIQUITIN-CONJUGATING ENZYME E2"/>
    <property type="match status" value="1"/>
</dbReference>
<dbReference type="CDD" id="cd23799">
    <property type="entry name" value="UBCc_UBE2J"/>
    <property type="match status" value="1"/>
</dbReference>
<dbReference type="InterPro" id="IPR050113">
    <property type="entry name" value="Ub_conjugating_enzyme"/>
</dbReference>
<evidence type="ECO:0000256" key="1">
    <source>
        <dbReference type="SAM" id="Phobius"/>
    </source>
</evidence>
<feature type="domain" description="UBC core" evidence="2">
    <location>
        <begin position="4"/>
        <end position="157"/>
    </location>
</feature>
<accession>X6PE70</accession>
<reference evidence="3 4" key="1">
    <citation type="journal article" date="2013" name="Curr. Biol.">
        <title>The Genome of the Foraminiferan Reticulomyxa filosa.</title>
        <authorList>
            <person name="Glockner G."/>
            <person name="Hulsmann N."/>
            <person name="Schleicher M."/>
            <person name="Noegel A.A."/>
            <person name="Eichinger L."/>
            <person name="Gallinger C."/>
            <person name="Pawlowski J."/>
            <person name="Sierra R."/>
            <person name="Euteneuer U."/>
            <person name="Pillet L."/>
            <person name="Moustafa A."/>
            <person name="Platzer M."/>
            <person name="Groth M."/>
            <person name="Szafranski K."/>
            <person name="Schliwa M."/>
        </authorList>
    </citation>
    <scope>NUCLEOTIDE SEQUENCE [LARGE SCALE GENOMIC DNA]</scope>
</reference>
<dbReference type="EMBL" id="ASPP01000270">
    <property type="protein sequence ID" value="ETO36805.1"/>
    <property type="molecule type" value="Genomic_DNA"/>
</dbReference>
<keyword evidence="4" id="KW-1185">Reference proteome</keyword>
<keyword evidence="1" id="KW-0472">Membrane</keyword>
<sequence>MTTTCVNRLRKELKKLENDKSSMEAFEAKPLANDIQTWHYIIKGPKDTPFEGGYYHGVLVFPKDYPYKPPSIQMLTPNGRFQTRTKLCLSNSDFHPESWSPFWSVSNILMGFISFMCEEGTAGVGSMNSTAEHKKCLALQSLEFNLQDKTFIKLFGKKYQAIYDQQIQTRKEQLSLLGQRNSNKAFKFSSSSSSLPSHGELLKKKESWWDWLIISIVVFCIGYVIRMIL</sequence>
<dbReference type="InterPro" id="IPR016135">
    <property type="entry name" value="UBQ-conjugating_enzyme/RWD"/>
</dbReference>
<dbReference type="Pfam" id="PF00179">
    <property type="entry name" value="UQ_con"/>
    <property type="match status" value="1"/>
</dbReference>
<dbReference type="PROSITE" id="PS50127">
    <property type="entry name" value="UBC_2"/>
    <property type="match status" value="1"/>
</dbReference>
<comment type="caution">
    <text evidence="3">The sequence shown here is derived from an EMBL/GenBank/DDBJ whole genome shotgun (WGS) entry which is preliminary data.</text>
</comment>
<keyword evidence="1" id="KW-0812">Transmembrane</keyword>
<gene>
    <name evidence="3" type="ORF">RFI_00256</name>
</gene>